<dbReference type="PRINTS" id="PR00724">
    <property type="entry name" value="CRBOXYPTASEC"/>
</dbReference>
<evidence type="ECO:0000256" key="4">
    <source>
        <dbReference type="ARBA" id="ARBA00022801"/>
    </source>
</evidence>
<evidence type="ECO:0000256" key="1">
    <source>
        <dbReference type="ARBA" id="ARBA00009431"/>
    </source>
</evidence>
<sequence>MLQLTLFVLIVSSVEVTESRFFVKTLPGLVGDLPFSLETGYIGVGESEDVQLFYYFIESEGNPKDDPLMLWLTGGPGCSALSGLLYEIGPFTINDAKSKFENKPILEFSTHSWTKAANIIFLDQPVGSGFSYAKTPEAYLTNDTSTAMDVYNFLRMEDTYSYSAIWANRRDVREALHIREEFDDIEWVRCNDSITFDFDKKEVSYIHNVVSSVNYHQRLADKHCRALIYSGDHDMFVSYLGTLKWIESLNLSVKTDWRPWFVNKQVAGYTMKYSKNNYNLTFATVKGGGHTAPEYNPKECLSMLVRWLANDTLDIQPRNISSVTAPMVLI</sequence>
<keyword evidence="5" id="KW-0325">Glycoprotein</keyword>
<accession>A0A2U1NYV9</accession>
<keyword evidence="2 7" id="KW-0121">Carboxypeptidase</keyword>
<protein>
    <submittedName>
        <fullName evidence="7">Serine carboxypeptidase-like 7</fullName>
    </submittedName>
</protein>
<comment type="caution">
    <text evidence="7">The sequence shown here is derived from an EMBL/GenBank/DDBJ whole genome shotgun (WGS) entry which is preliminary data.</text>
</comment>
<dbReference type="Proteomes" id="UP000245207">
    <property type="component" value="Unassembled WGS sequence"/>
</dbReference>
<proteinExistence type="inferred from homology"/>
<keyword evidence="8" id="KW-1185">Reference proteome</keyword>
<dbReference type="OrthoDB" id="443318at2759"/>
<keyword evidence="4" id="KW-0378">Hydrolase</keyword>
<evidence type="ECO:0000256" key="5">
    <source>
        <dbReference type="ARBA" id="ARBA00023180"/>
    </source>
</evidence>
<dbReference type="PANTHER" id="PTHR11802:SF224">
    <property type="entry name" value="SERINE CARBOXYPEPTIDASE-LIKE 7 ISOFORM X1"/>
    <property type="match status" value="1"/>
</dbReference>
<dbReference type="Gene3D" id="3.40.50.1820">
    <property type="entry name" value="alpha/beta hydrolase"/>
    <property type="match status" value="1"/>
</dbReference>
<organism evidence="7 8">
    <name type="scientific">Artemisia annua</name>
    <name type="common">Sweet wormwood</name>
    <dbReference type="NCBI Taxonomy" id="35608"/>
    <lineage>
        <taxon>Eukaryota</taxon>
        <taxon>Viridiplantae</taxon>
        <taxon>Streptophyta</taxon>
        <taxon>Embryophyta</taxon>
        <taxon>Tracheophyta</taxon>
        <taxon>Spermatophyta</taxon>
        <taxon>Magnoliopsida</taxon>
        <taxon>eudicotyledons</taxon>
        <taxon>Gunneridae</taxon>
        <taxon>Pentapetalae</taxon>
        <taxon>asterids</taxon>
        <taxon>campanulids</taxon>
        <taxon>Asterales</taxon>
        <taxon>Asteraceae</taxon>
        <taxon>Asteroideae</taxon>
        <taxon>Anthemideae</taxon>
        <taxon>Artemisiinae</taxon>
        <taxon>Artemisia</taxon>
    </lineage>
</organism>
<dbReference type="FunFam" id="3.40.50.12670:FF:000002">
    <property type="entry name" value="Carboxypeptidase"/>
    <property type="match status" value="1"/>
</dbReference>
<reference evidence="7 8" key="1">
    <citation type="journal article" date="2018" name="Mol. Plant">
        <title>The genome of Artemisia annua provides insight into the evolution of Asteraceae family and artemisinin biosynthesis.</title>
        <authorList>
            <person name="Shen Q."/>
            <person name="Zhang L."/>
            <person name="Liao Z."/>
            <person name="Wang S."/>
            <person name="Yan T."/>
            <person name="Shi P."/>
            <person name="Liu M."/>
            <person name="Fu X."/>
            <person name="Pan Q."/>
            <person name="Wang Y."/>
            <person name="Lv Z."/>
            <person name="Lu X."/>
            <person name="Zhang F."/>
            <person name="Jiang W."/>
            <person name="Ma Y."/>
            <person name="Chen M."/>
            <person name="Hao X."/>
            <person name="Li L."/>
            <person name="Tang Y."/>
            <person name="Lv G."/>
            <person name="Zhou Y."/>
            <person name="Sun X."/>
            <person name="Brodelius P.E."/>
            <person name="Rose J.K.C."/>
            <person name="Tang K."/>
        </authorList>
    </citation>
    <scope>NUCLEOTIDE SEQUENCE [LARGE SCALE GENOMIC DNA]</scope>
    <source>
        <strain evidence="8">cv. Huhao1</strain>
        <tissue evidence="7">Leaf</tissue>
    </source>
</reference>
<dbReference type="PROSITE" id="PS00560">
    <property type="entry name" value="CARBOXYPEPT_SER_HIS"/>
    <property type="match status" value="1"/>
</dbReference>
<dbReference type="Gene3D" id="3.40.50.12670">
    <property type="match status" value="1"/>
</dbReference>
<dbReference type="Pfam" id="PF00450">
    <property type="entry name" value="Peptidase_S10"/>
    <property type="match status" value="2"/>
</dbReference>
<gene>
    <name evidence="7" type="ORF">CTI12_AA213120</name>
</gene>
<dbReference type="PANTHER" id="PTHR11802">
    <property type="entry name" value="SERINE PROTEASE FAMILY S10 SERINE CARBOXYPEPTIDASE"/>
    <property type="match status" value="1"/>
</dbReference>
<evidence type="ECO:0000256" key="6">
    <source>
        <dbReference type="SAM" id="SignalP"/>
    </source>
</evidence>
<evidence type="ECO:0000256" key="3">
    <source>
        <dbReference type="ARBA" id="ARBA00022670"/>
    </source>
</evidence>
<dbReference type="EMBL" id="PKPP01001953">
    <property type="protein sequence ID" value="PWA78694.1"/>
    <property type="molecule type" value="Genomic_DNA"/>
</dbReference>
<dbReference type="GO" id="GO:0019748">
    <property type="term" value="P:secondary metabolic process"/>
    <property type="evidence" value="ECO:0007669"/>
    <property type="project" value="TreeGrafter"/>
</dbReference>
<feature type="chain" id="PRO_5015427820" evidence="6">
    <location>
        <begin position="20"/>
        <end position="330"/>
    </location>
</feature>
<dbReference type="InterPro" id="IPR029058">
    <property type="entry name" value="AB_hydrolase_fold"/>
</dbReference>
<feature type="signal peptide" evidence="6">
    <location>
        <begin position="1"/>
        <end position="19"/>
    </location>
</feature>
<dbReference type="InterPro" id="IPR033124">
    <property type="entry name" value="Ser_caboxypep_his_AS"/>
</dbReference>
<evidence type="ECO:0000313" key="7">
    <source>
        <dbReference type="EMBL" id="PWA78694.1"/>
    </source>
</evidence>
<dbReference type="AlphaFoldDB" id="A0A2U1NYV9"/>
<dbReference type="GO" id="GO:0004185">
    <property type="term" value="F:serine-type carboxypeptidase activity"/>
    <property type="evidence" value="ECO:0007669"/>
    <property type="project" value="InterPro"/>
</dbReference>
<dbReference type="SUPFAM" id="SSF53474">
    <property type="entry name" value="alpha/beta-Hydrolases"/>
    <property type="match status" value="2"/>
</dbReference>
<keyword evidence="6" id="KW-0732">Signal</keyword>
<evidence type="ECO:0000256" key="2">
    <source>
        <dbReference type="ARBA" id="ARBA00022645"/>
    </source>
</evidence>
<dbReference type="InterPro" id="IPR001563">
    <property type="entry name" value="Peptidase_S10"/>
</dbReference>
<comment type="similarity">
    <text evidence="1">Belongs to the peptidase S10 family.</text>
</comment>
<dbReference type="GO" id="GO:0016747">
    <property type="term" value="F:acyltransferase activity, transferring groups other than amino-acyl groups"/>
    <property type="evidence" value="ECO:0007669"/>
    <property type="project" value="TreeGrafter"/>
</dbReference>
<dbReference type="GO" id="GO:0006508">
    <property type="term" value="P:proteolysis"/>
    <property type="evidence" value="ECO:0007669"/>
    <property type="project" value="UniProtKB-KW"/>
</dbReference>
<evidence type="ECO:0000313" key="8">
    <source>
        <dbReference type="Proteomes" id="UP000245207"/>
    </source>
</evidence>
<name>A0A2U1NYV9_ARTAN</name>
<keyword evidence="3" id="KW-0645">Protease</keyword>